<keyword evidence="2 4" id="KW-0195">Cyclin</keyword>
<dbReference type="InterPro" id="IPR006671">
    <property type="entry name" value="Cyclin_N"/>
</dbReference>
<keyword evidence="1" id="KW-0132">Cell division</keyword>
<evidence type="ECO:0000256" key="3">
    <source>
        <dbReference type="ARBA" id="ARBA00023306"/>
    </source>
</evidence>
<dbReference type="SMART" id="SM01332">
    <property type="entry name" value="Cyclin_C"/>
    <property type="match status" value="1"/>
</dbReference>
<dbReference type="OrthoDB" id="5590282at2759"/>
<accession>G0QMH2</accession>
<dbReference type="InterPro" id="IPR046965">
    <property type="entry name" value="Cyclin_A/B-like"/>
</dbReference>
<dbReference type="FunFam" id="1.10.472.10:FF:000001">
    <property type="entry name" value="G2/mitotic-specific cyclin"/>
    <property type="match status" value="1"/>
</dbReference>
<dbReference type="GO" id="GO:0016538">
    <property type="term" value="F:cyclin-dependent protein serine/threonine kinase regulator activity"/>
    <property type="evidence" value="ECO:0007669"/>
    <property type="project" value="InterPro"/>
</dbReference>
<dbReference type="SUPFAM" id="SSF47954">
    <property type="entry name" value="Cyclin-like"/>
    <property type="match status" value="2"/>
</dbReference>
<keyword evidence="3" id="KW-0131">Cell cycle</keyword>
<evidence type="ECO:0000313" key="7">
    <source>
        <dbReference type="EMBL" id="EGR33582.1"/>
    </source>
</evidence>
<dbReference type="InParanoid" id="G0QMH2"/>
<dbReference type="SMART" id="SM00385">
    <property type="entry name" value="CYCLIN"/>
    <property type="match status" value="2"/>
</dbReference>
<sequence>MNMQKRTNIIKNSQITGNNPIIDRLPNRKFGLNLQNFKSQNNENSKPQSIPEKKRLDFEQEYETINSKDSNNPCLVSEYQQEIFKYLQKQEQLNKIDYTYLLHQPEITSQMRTVLVDWLVEIHLQFRLLPETLHLTIYIIDKYLSIKKIEKSQLYLLGITSLYISSKYEEIYPPSIEQFIETCDISQKEILVFEGDILKNLNFKITVPTSYRFAIWYSRIGQLNTYDVCFVQYLLDLALGDYRYLKYPVSKIAASAVFLCNKIKKQTVAWNPLLKYDSGYSEQQLMDCVKDLIFSLKHVHENNCQAIKKKYQREAFQRVGNIQLIDKRKKDE</sequence>
<evidence type="ECO:0000256" key="2">
    <source>
        <dbReference type="ARBA" id="ARBA00023127"/>
    </source>
</evidence>
<name>G0QMH2_ICHMU</name>
<dbReference type="InterPro" id="IPR039361">
    <property type="entry name" value="Cyclin"/>
</dbReference>
<feature type="domain" description="Cyclin-like" evidence="5">
    <location>
        <begin position="117"/>
        <end position="199"/>
    </location>
</feature>
<reference evidence="7 8" key="1">
    <citation type="submission" date="2011-07" db="EMBL/GenBank/DDBJ databases">
        <authorList>
            <person name="Coyne R."/>
            <person name="Brami D."/>
            <person name="Johnson J."/>
            <person name="Hostetler J."/>
            <person name="Hannick L."/>
            <person name="Clark T."/>
            <person name="Cassidy-Hanley D."/>
            <person name="Inman J."/>
        </authorList>
    </citation>
    <scope>NUCLEOTIDE SEQUENCE [LARGE SCALE GENOMIC DNA]</scope>
    <source>
        <strain evidence="7 8">G5</strain>
    </source>
</reference>
<dbReference type="PROSITE" id="PS00292">
    <property type="entry name" value="CYCLINS"/>
    <property type="match status" value="1"/>
</dbReference>
<feature type="domain" description="Cyclin C-terminal" evidence="6">
    <location>
        <begin position="208"/>
        <end position="325"/>
    </location>
</feature>
<dbReference type="Proteomes" id="UP000008983">
    <property type="component" value="Unassembled WGS sequence"/>
</dbReference>
<dbReference type="InterPro" id="IPR048258">
    <property type="entry name" value="Cyclins_cyclin-box"/>
</dbReference>
<dbReference type="RefSeq" id="XP_004037568.1">
    <property type="nucleotide sequence ID" value="XM_004037520.1"/>
</dbReference>
<dbReference type="PANTHER" id="PTHR10177">
    <property type="entry name" value="CYCLINS"/>
    <property type="match status" value="1"/>
</dbReference>
<comment type="similarity">
    <text evidence="4">Belongs to the cyclin family.</text>
</comment>
<dbReference type="InterPro" id="IPR004367">
    <property type="entry name" value="Cyclin_C-dom"/>
</dbReference>
<evidence type="ECO:0000313" key="8">
    <source>
        <dbReference type="Proteomes" id="UP000008983"/>
    </source>
</evidence>
<evidence type="ECO:0000259" key="6">
    <source>
        <dbReference type="SMART" id="SM01332"/>
    </source>
</evidence>
<dbReference type="OMA" id="HVVRANT"/>
<dbReference type="Gene3D" id="1.10.472.10">
    <property type="entry name" value="Cyclin-like"/>
    <property type="match status" value="2"/>
</dbReference>
<dbReference type="Pfam" id="PF02984">
    <property type="entry name" value="Cyclin_C"/>
    <property type="match status" value="1"/>
</dbReference>
<organism evidence="7 8">
    <name type="scientific">Ichthyophthirius multifiliis</name>
    <name type="common">White spot disease agent</name>
    <name type="synonym">Ich</name>
    <dbReference type="NCBI Taxonomy" id="5932"/>
    <lineage>
        <taxon>Eukaryota</taxon>
        <taxon>Sar</taxon>
        <taxon>Alveolata</taxon>
        <taxon>Ciliophora</taxon>
        <taxon>Intramacronucleata</taxon>
        <taxon>Oligohymenophorea</taxon>
        <taxon>Hymenostomatida</taxon>
        <taxon>Ophryoglenina</taxon>
        <taxon>Ichthyophthirius</taxon>
    </lineage>
</organism>
<dbReference type="InterPro" id="IPR013763">
    <property type="entry name" value="Cyclin-like_dom"/>
</dbReference>
<evidence type="ECO:0000259" key="5">
    <source>
        <dbReference type="SMART" id="SM00385"/>
    </source>
</evidence>
<dbReference type="STRING" id="857967.G0QMH2"/>
<dbReference type="Pfam" id="PF00134">
    <property type="entry name" value="Cyclin_N"/>
    <property type="match status" value="1"/>
</dbReference>
<dbReference type="CDD" id="cd20507">
    <property type="entry name" value="CYCLIN_CCNB1-like_rpt1"/>
    <property type="match status" value="1"/>
</dbReference>
<protein>
    <submittedName>
        <fullName evidence="7">N-terminal domain protein</fullName>
    </submittedName>
</protein>
<proteinExistence type="inferred from homology"/>
<gene>
    <name evidence="7" type="ORF">IMG5_048520</name>
</gene>
<keyword evidence="8" id="KW-1185">Reference proteome</keyword>
<dbReference type="PIRSF" id="PIRSF001771">
    <property type="entry name" value="Cyclin_A_B_D_E"/>
    <property type="match status" value="1"/>
</dbReference>
<dbReference type="InterPro" id="IPR036915">
    <property type="entry name" value="Cyclin-like_sf"/>
</dbReference>
<dbReference type="GeneID" id="14909772"/>
<dbReference type="GO" id="GO:0044772">
    <property type="term" value="P:mitotic cell cycle phase transition"/>
    <property type="evidence" value="ECO:0007669"/>
    <property type="project" value="InterPro"/>
</dbReference>
<dbReference type="GO" id="GO:0051301">
    <property type="term" value="P:cell division"/>
    <property type="evidence" value="ECO:0007669"/>
    <property type="project" value="UniProtKB-KW"/>
</dbReference>
<dbReference type="eggNOG" id="KOG0653">
    <property type="taxonomic scope" value="Eukaryota"/>
</dbReference>
<dbReference type="AlphaFoldDB" id="G0QMH2"/>
<feature type="domain" description="Cyclin-like" evidence="5">
    <location>
        <begin position="212"/>
        <end position="294"/>
    </location>
</feature>
<evidence type="ECO:0000256" key="1">
    <source>
        <dbReference type="ARBA" id="ARBA00022618"/>
    </source>
</evidence>
<dbReference type="EMBL" id="GL983419">
    <property type="protein sequence ID" value="EGR33582.1"/>
    <property type="molecule type" value="Genomic_DNA"/>
</dbReference>
<evidence type="ECO:0000256" key="4">
    <source>
        <dbReference type="RuleBase" id="RU000383"/>
    </source>
</evidence>